<comment type="pathway">
    <text evidence="1">Glycan metabolism; pectin degradation; 2-dehydro-3-deoxy-D-gluconate from pectin: step 1/5.</text>
</comment>
<dbReference type="Gene3D" id="2.160.20.10">
    <property type="entry name" value="Single-stranded right-handed beta-helix, Pectin lyase-like"/>
    <property type="match status" value="2"/>
</dbReference>
<dbReference type="AlphaFoldDB" id="A0AAN7TQD3"/>
<dbReference type="GO" id="GO:0045490">
    <property type="term" value="P:pectin catabolic process"/>
    <property type="evidence" value="ECO:0007669"/>
    <property type="project" value="TreeGrafter"/>
</dbReference>
<keyword evidence="5" id="KW-0063">Aspartyl esterase</keyword>
<dbReference type="PROSITE" id="PS51257">
    <property type="entry name" value="PROKAR_LIPOPROTEIN"/>
    <property type="match status" value="1"/>
</dbReference>
<dbReference type="PANTHER" id="PTHR31321:SF58">
    <property type="entry name" value="METHYLESTERASE, PUTATIVE-RELATED"/>
    <property type="match status" value="1"/>
</dbReference>
<dbReference type="GO" id="GO:0030599">
    <property type="term" value="F:pectinesterase activity"/>
    <property type="evidence" value="ECO:0007669"/>
    <property type="project" value="UniProtKB-EC"/>
</dbReference>
<dbReference type="InterPro" id="IPR000070">
    <property type="entry name" value="Pectinesterase_cat"/>
</dbReference>
<feature type="domain" description="Pectinesterase catalytic" evidence="8">
    <location>
        <begin position="55"/>
        <end position="333"/>
    </location>
</feature>
<feature type="region of interest" description="Disordered" evidence="6">
    <location>
        <begin position="380"/>
        <end position="407"/>
    </location>
</feature>
<proteinExistence type="inferred from homology"/>
<evidence type="ECO:0000313" key="9">
    <source>
        <dbReference type="EMBL" id="KAK5118525.1"/>
    </source>
</evidence>
<organism evidence="9 10">
    <name type="scientific">Meristemomyces frigidus</name>
    <dbReference type="NCBI Taxonomy" id="1508187"/>
    <lineage>
        <taxon>Eukaryota</taxon>
        <taxon>Fungi</taxon>
        <taxon>Dikarya</taxon>
        <taxon>Ascomycota</taxon>
        <taxon>Pezizomycotina</taxon>
        <taxon>Dothideomycetes</taxon>
        <taxon>Dothideomycetidae</taxon>
        <taxon>Mycosphaerellales</taxon>
        <taxon>Teratosphaeriaceae</taxon>
        <taxon>Meristemomyces</taxon>
    </lineage>
</organism>
<gene>
    <name evidence="9" type="ORF">LTR62_003040</name>
</gene>
<dbReference type="SUPFAM" id="SSF51126">
    <property type="entry name" value="Pectin lyase-like"/>
    <property type="match status" value="2"/>
</dbReference>
<evidence type="ECO:0000256" key="4">
    <source>
        <dbReference type="ARBA" id="ARBA00022801"/>
    </source>
</evidence>
<comment type="similarity">
    <text evidence="2">Belongs to the pectinesterase family.</text>
</comment>
<evidence type="ECO:0000256" key="5">
    <source>
        <dbReference type="ARBA" id="ARBA00023085"/>
    </source>
</evidence>
<dbReference type="PANTHER" id="PTHR31321">
    <property type="entry name" value="ACYL-COA THIOESTER HYDROLASE YBHC-RELATED"/>
    <property type="match status" value="1"/>
</dbReference>
<dbReference type="InterPro" id="IPR011050">
    <property type="entry name" value="Pectin_lyase_fold/virulence"/>
</dbReference>
<dbReference type="InterPro" id="IPR012334">
    <property type="entry name" value="Pectin_lyas_fold"/>
</dbReference>
<evidence type="ECO:0000313" key="10">
    <source>
        <dbReference type="Proteomes" id="UP001310890"/>
    </source>
</evidence>
<evidence type="ECO:0000256" key="1">
    <source>
        <dbReference type="ARBA" id="ARBA00005184"/>
    </source>
</evidence>
<feature type="signal peptide" evidence="7">
    <location>
        <begin position="1"/>
        <end position="26"/>
    </location>
</feature>
<keyword evidence="4" id="KW-0378">Hydrolase</keyword>
<feature type="chain" id="PRO_5042851261" description="pectinesterase" evidence="7">
    <location>
        <begin position="27"/>
        <end position="680"/>
    </location>
</feature>
<name>A0AAN7TQD3_9PEZI</name>
<dbReference type="GO" id="GO:0042545">
    <property type="term" value="P:cell wall modification"/>
    <property type="evidence" value="ECO:0007669"/>
    <property type="project" value="InterPro"/>
</dbReference>
<comment type="caution">
    <text evidence="9">The sequence shown here is derived from an EMBL/GenBank/DDBJ whole genome shotgun (WGS) entry which is preliminary data.</text>
</comment>
<dbReference type="EMBL" id="JAVRRL010000002">
    <property type="protein sequence ID" value="KAK5118525.1"/>
    <property type="molecule type" value="Genomic_DNA"/>
</dbReference>
<evidence type="ECO:0000259" key="8">
    <source>
        <dbReference type="Pfam" id="PF01095"/>
    </source>
</evidence>
<sequence>MALAGRRSLAMRLFIVSSAIATSACAQSNSTLATQSTSTLASLTTSSLSGSITALTVAQDGSGQFTAINPALSYAQSSGIPTVTIKQGTYSDTVSVQATQTVTVIGENPSPDQYSQNAVTISHPLGPVTIASNNVLGITWRNINFMNRNTTGTAFAVSLRGTKNAFYDCSFVSAGQGVITSTLGITLISGGYIEGTDKVFYSYPGMYVYGATIAPLNSNALLVYSKGASVNNVFYNSTVVFDSCAIVQKSGSSNTNVYLAAPNGAGSQAVFRNTTIGSLVAAAGVHPSSSGYADFYGEFETTGAGAYAANSASRSPYDHALTPDEMSSWSVGSVFADSFPPYATSDLSWVDPQVLSAIQQGETAQTVVISSSATTSSQTVFTSTTSRSANVTTSATSSGTSSISTSNTTVSASATATTSTASCAPAATLVVSQNPGACEYANISAAISALPNDNQAKTIHVKAGTYNEQISITRNGKVTLIGETSAAQDFTSNKVVVQFSYGVLTSAGQDELTPVVNAKKANDNSGLALYNIDFINTYPQTKNTAALAADFYGNNIAAYGCSFIGFQDTLLANKGIQVFSNSYIEGSIDFVRLLFSQYMVCCVLTHYRRFGASLRHTFINVTSLSTLRAPQSPRNLDPLVPLSAATFTTDATSLVLRHTEALWDSATLAGHIAIFQSPCT</sequence>
<keyword evidence="7" id="KW-0732">Signal</keyword>
<evidence type="ECO:0000256" key="7">
    <source>
        <dbReference type="SAM" id="SignalP"/>
    </source>
</evidence>
<dbReference type="Pfam" id="PF01095">
    <property type="entry name" value="Pectinesterase"/>
    <property type="match status" value="2"/>
</dbReference>
<evidence type="ECO:0000256" key="2">
    <source>
        <dbReference type="ARBA" id="ARBA00008891"/>
    </source>
</evidence>
<accession>A0AAN7TQD3</accession>
<protein>
    <recommendedName>
        <fullName evidence="3">pectinesterase</fullName>
        <ecNumber evidence="3">3.1.1.11</ecNumber>
    </recommendedName>
</protein>
<evidence type="ECO:0000256" key="3">
    <source>
        <dbReference type="ARBA" id="ARBA00013229"/>
    </source>
</evidence>
<dbReference type="EC" id="3.1.1.11" evidence="3"/>
<dbReference type="Proteomes" id="UP001310890">
    <property type="component" value="Unassembled WGS sequence"/>
</dbReference>
<reference evidence="9" key="1">
    <citation type="submission" date="2023-08" db="EMBL/GenBank/DDBJ databases">
        <title>Black Yeasts Isolated from many extreme environments.</title>
        <authorList>
            <person name="Coleine C."/>
            <person name="Stajich J.E."/>
            <person name="Selbmann L."/>
        </authorList>
    </citation>
    <scope>NUCLEOTIDE SEQUENCE</scope>
    <source>
        <strain evidence="9">CCFEE 5401</strain>
    </source>
</reference>
<feature type="domain" description="Pectinesterase catalytic" evidence="8">
    <location>
        <begin position="430"/>
        <end position="591"/>
    </location>
</feature>
<evidence type="ECO:0000256" key="6">
    <source>
        <dbReference type="SAM" id="MobiDB-lite"/>
    </source>
</evidence>